<reference evidence="1 2" key="1">
    <citation type="submission" date="2018-06" db="EMBL/GenBank/DDBJ databases">
        <title>Genomic Encyclopedia of Type Strains, Phase I: the one thousand microbial genomes (KMG-I) project.</title>
        <authorList>
            <person name="Kyrpides N."/>
        </authorList>
    </citation>
    <scope>NUCLEOTIDE SEQUENCE [LARGE SCALE GENOMIC DNA]</scope>
    <source>
        <strain evidence="1 2">DSM 19573</strain>
    </source>
</reference>
<sequence>MGFDCINKGKSKTERWKGRIKSLYKNANFYEFRIESRSSIHVMVGKNSCGGFACMPDFGAGCHIADFRDEFWNREKLVQVLG</sequence>
<keyword evidence="2" id="KW-1185">Reference proteome</keyword>
<dbReference type="EMBL" id="QKMR01000028">
    <property type="protein sequence ID" value="PYG84936.1"/>
    <property type="molecule type" value="Genomic_DNA"/>
</dbReference>
<name>A0A318XK84_9FIRM</name>
<dbReference type="InterPro" id="IPR046726">
    <property type="entry name" value="DUF6618"/>
</dbReference>
<comment type="caution">
    <text evidence="1">The sequence shown here is derived from an EMBL/GenBank/DDBJ whole genome shotgun (WGS) entry which is preliminary data.</text>
</comment>
<protein>
    <submittedName>
        <fullName evidence="1">Uncharacterized protein</fullName>
    </submittedName>
</protein>
<gene>
    <name evidence="1" type="ORF">LY28_03470</name>
</gene>
<organism evidence="1 2">
    <name type="scientific">Ruminiclostridium sufflavum DSM 19573</name>
    <dbReference type="NCBI Taxonomy" id="1121337"/>
    <lineage>
        <taxon>Bacteria</taxon>
        <taxon>Bacillati</taxon>
        <taxon>Bacillota</taxon>
        <taxon>Clostridia</taxon>
        <taxon>Eubacteriales</taxon>
        <taxon>Oscillospiraceae</taxon>
        <taxon>Ruminiclostridium</taxon>
    </lineage>
</organism>
<dbReference type="RefSeq" id="WP_110463425.1">
    <property type="nucleotide sequence ID" value="NZ_QKMR01000028.1"/>
</dbReference>
<dbReference type="Pfam" id="PF20323">
    <property type="entry name" value="DUF6618"/>
    <property type="match status" value="1"/>
</dbReference>
<dbReference type="AlphaFoldDB" id="A0A318XK84"/>
<evidence type="ECO:0000313" key="1">
    <source>
        <dbReference type="EMBL" id="PYG84936.1"/>
    </source>
</evidence>
<accession>A0A318XK84</accession>
<dbReference type="OrthoDB" id="1651171at2"/>
<evidence type="ECO:0000313" key="2">
    <source>
        <dbReference type="Proteomes" id="UP000248132"/>
    </source>
</evidence>
<proteinExistence type="predicted"/>
<dbReference type="Proteomes" id="UP000248132">
    <property type="component" value="Unassembled WGS sequence"/>
</dbReference>